<comment type="caution">
    <text evidence="2">The sequence shown here is derived from an EMBL/GenBank/DDBJ whole genome shotgun (WGS) entry which is preliminary data.</text>
</comment>
<proteinExistence type="predicted"/>
<feature type="region of interest" description="Disordered" evidence="1">
    <location>
        <begin position="96"/>
        <end position="121"/>
    </location>
</feature>
<feature type="region of interest" description="Disordered" evidence="1">
    <location>
        <begin position="474"/>
        <end position="503"/>
    </location>
</feature>
<dbReference type="EMBL" id="CABFNP030001208">
    <property type="protein sequence ID" value="CAI6092410.1"/>
    <property type="molecule type" value="Genomic_DNA"/>
</dbReference>
<reference evidence="2" key="1">
    <citation type="submission" date="2023-01" db="EMBL/GenBank/DDBJ databases">
        <authorList>
            <person name="Piombo E."/>
        </authorList>
    </citation>
    <scope>NUCLEOTIDE SEQUENCE</scope>
</reference>
<sequence>MSQMIMDEDGMAAMEAYRVAKTEMREYLEKENGPNCGRCPSTVPYRREGDLSQAYPQIEEPDLRQGDVITSQPVASRDGEEIEAINADELCKRLQGIPPDSNDRDICAPRPSTPGGSETPLAAITDEDVRNYRKASEYGDYYRLVSDGARPAYPIETVEAVQQNPDEYFELLYRWSHIELYDTSPCQWDVFQRQLVRWEHFRDWQLRQRDKIDELSLEKFIEKRRADSKLMADHIPEYRMGPITPSRPIRRRVYQKWRLDQRLRRRDRGFIRQGTHKPVDFEHNVEAIRRRLSEHGFNGHIDIDIDPRKQGQLATWAEYVDFELRWLSAYEASVERAAPDVEKTWQKYHEQGQFSREETVQVLQSKTFKDELRRQTDQRAEDETVASEALTELRQRIESHSLNMADGGLEMLQAAEERSRNADELYMRAVRKSAAVSKILNKGHHQKFKELVAKQKALAQWSWDQLLLTEGENRLTDDTGPVKPKPRAVKLSQGSTSCLSAGR</sequence>
<protein>
    <submittedName>
        <fullName evidence="2">Uncharacterized protein</fullName>
    </submittedName>
</protein>
<gene>
    <name evidence="2" type="ORF">CCHLO57077_00017700</name>
</gene>
<organism evidence="2 3">
    <name type="scientific">Clonostachys chloroleuca</name>
    <dbReference type="NCBI Taxonomy" id="1926264"/>
    <lineage>
        <taxon>Eukaryota</taxon>
        <taxon>Fungi</taxon>
        <taxon>Dikarya</taxon>
        <taxon>Ascomycota</taxon>
        <taxon>Pezizomycotina</taxon>
        <taxon>Sordariomycetes</taxon>
        <taxon>Hypocreomycetidae</taxon>
        <taxon>Hypocreales</taxon>
        <taxon>Bionectriaceae</taxon>
        <taxon>Clonostachys</taxon>
    </lineage>
</organism>
<feature type="compositionally biased region" description="Polar residues" evidence="1">
    <location>
        <begin position="492"/>
        <end position="503"/>
    </location>
</feature>
<evidence type="ECO:0000313" key="3">
    <source>
        <dbReference type="Proteomes" id="UP001160390"/>
    </source>
</evidence>
<dbReference type="Proteomes" id="UP001160390">
    <property type="component" value="Unassembled WGS sequence"/>
</dbReference>
<evidence type="ECO:0000313" key="2">
    <source>
        <dbReference type="EMBL" id="CAI6092410.1"/>
    </source>
</evidence>
<accession>A0AA35M8D1</accession>
<evidence type="ECO:0000256" key="1">
    <source>
        <dbReference type="SAM" id="MobiDB-lite"/>
    </source>
</evidence>
<dbReference type="AlphaFoldDB" id="A0AA35M8D1"/>
<keyword evidence="3" id="KW-1185">Reference proteome</keyword>
<name>A0AA35M8D1_9HYPO</name>